<dbReference type="RefSeq" id="WP_286216884.1">
    <property type="nucleotide sequence ID" value="NZ_AP027729.1"/>
</dbReference>
<reference evidence="6" key="1">
    <citation type="journal article" date="2019" name="Int. J. Syst. Evol. Microbiol.">
        <title>The Global Catalogue of Microorganisms (GCM) 10K type strain sequencing project: providing services to taxonomists for standard genome sequencing and annotation.</title>
        <authorList>
            <consortium name="The Broad Institute Genomics Platform"/>
            <consortium name="The Broad Institute Genome Sequencing Center for Infectious Disease"/>
            <person name="Wu L."/>
            <person name="Ma J."/>
        </authorList>
    </citation>
    <scope>NUCLEOTIDE SEQUENCE [LARGE SCALE GENOMIC DNA]</scope>
    <source>
        <strain evidence="6">NBRC 108565</strain>
    </source>
</reference>
<dbReference type="InterPro" id="IPR005950">
    <property type="entry name" value="ModA"/>
</dbReference>
<feature type="region of interest" description="Disordered" evidence="4">
    <location>
        <begin position="1"/>
        <end position="26"/>
    </location>
</feature>
<protein>
    <submittedName>
        <fullName evidence="5">Molybdate-binding protein</fullName>
    </submittedName>
</protein>
<evidence type="ECO:0000256" key="2">
    <source>
        <dbReference type="ARBA" id="ARBA00022723"/>
    </source>
</evidence>
<comment type="similarity">
    <text evidence="1">Belongs to the bacterial solute-binding protein ModA family.</text>
</comment>
<keyword evidence="6" id="KW-1185">Reference proteome</keyword>
<dbReference type="Proteomes" id="UP001321475">
    <property type="component" value="Chromosome"/>
</dbReference>
<sequence>MTGRGAPAPGSPTAGSPRIRGPWTGRRWTGPVAATALALLLTGCSTPSTTTSEGASGVTEPEGGVPTTTATLDVSAAASLRSVFSTIADEFEATHEGVDVRLSFAGSSTIVDQVLAGAPTDVVATADEATMQRLVDAGDANDPQLFANNSLTVVVPPGNPGDVTSLADLESTDLSTVVCAPEVPCGAATDAVADSAGLTIHRVSEEPSVTDVLAKVASGEADAGIVYGTDAALAGDSVEVVDTPEAASIVNHYPIAAVTGTDDLALAGEFVAVVTGTDGREALRAAGFGTP</sequence>
<evidence type="ECO:0000313" key="5">
    <source>
        <dbReference type="EMBL" id="BDZ42388.1"/>
    </source>
</evidence>
<dbReference type="EMBL" id="AP027729">
    <property type="protein sequence ID" value="BDZ42388.1"/>
    <property type="molecule type" value="Genomic_DNA"/>
</dbReference>
<evidence type="ECO:0000256" key="1">
    <source>
        <dbReference type="ARBA" id="ARBA00009175"/>
    </source>
</evidence>
<feature type="compositionally biased region" description="Low complexity" evidence="4">
    <location>
        <begin position="1"/>
        <end position="18"/>
    </location>
</feature>
<dbReference type="InterPro" id="IPR050682">
    <property type="entry name" value="ModA/WtpA"/>
</dbReference>
<dbReference type="NCBIfam" id="TIGR01256">
    <property type="entry name" value="modA"/>
    <property type="match status" value="1"/>
</dbReference>
<dbReference type="Pfam" id="PF13531">
    <property type="entry name" value="SBP_bac_11"/>
    <property type="match status" value="1"/>
</dbReference>
<dbReference type="PIRSF" id="PIRSF004846">
    <property type="entry name" value="ModA"/>
    <property type="match status" value="1"/>
</dbReference>
<evidence type="ECO:0000256" key="3">
    <source>
        <dbReference type="ARBA" id="ARBA00022729"/>
    </source>
</evidence>
<organism evidence="5 6">
    <name type="scientific">Paraoerskovia sediminicola</name>
    <dbReference type="NCBI Taxonomy" id="1138587"/>
    <lineage>
        <taxon>Bacteria</taxon>
        <taxon>Bacillati</taxon>
        <taxon>Actinomycetota</taxon>
        <taxon>Actinomycetes</taxon>
        <taxon>Micrococcales</taxon>
        <taxon>Cellulomonadaceae</taxon>
        <taxon>Paraoerskovia</taxon>
    </lineage>
</organism>
<gene>
    <name evidence="5" type="ORF">GCM10025865_16870</name>
</gene>
<accession>A0ABN6XBP2</accession>
<keyword evidence="2" id="KW-0479">Metal-binding</keyword>
<proteinExistence type="inferred from homology"/>
<evidence type="ECO:0000313" key="6">
    <source>
        <dbReference type="Proteomes" id="UP001321475"/>
    </source>
</evidence>
<dbReference type="SUPFAM" id="SSF53850">
    <property type="entry name" value="Periplasmic binding protein-like II"/>
    <property type="match status" value="1"/>
</dbReference>
<dbReference type="PANTHER" id="PTHR30632:SF0">
    <property type="entry name" value="SULFATE-BINDING PROTEIN"/>
    <property type="match status" value="1"/>
</dbReference>
<name>A0ABN6XBP2_9CELL</name>
<dbReference type="PANTHER" id="PTHR30632">
    <property type="entry name" value="MOLYBDATE-BINDING PERIPLASMIC PROTEIN"/>
    <property type="match status" value="1"/>
</dbReference>
<dbReference type="Gene3D" id="3.40.190.10">
    <property type="entry name" value="Periplasmic binding protein-like II"/>
    <property type="match status" value="2"/>
</dbReference>
<keyword evidence="3" id="KW-0732">Signal</keyword>
<evidence type="ECO:0000256" key="4">
    <source>
        <dbReference type="SAM" id="MobiDB-lite"/>
    </source>
</evidence>